<dbReference type="AlphaFoldDB" id="A0A1V6RVS0"/>
<organism evidence="1 2">
    <name type="scientific">Penicillium vulpinum</name>
    <dbReference type="NCBI Taxonomy" id="29845"/>
    <lineage>
        <taxon>Eukaryota</taxon>
        <taxon>Fungi</taxon>
        <taxon>Dikarya</taxon>
        <taxon>Ascomycota</taxon>
        <taxon>Pezizomycotina</taxon>
        <taxon>Eurotiomycetes</taxon>
        <taxon>Eurotiomycetidae</taxon>
        <taxon>Eurotiales</taxon>
        <taxon>Aspergillaceae</taxon>
        <taxon>Penicillium</taxon>
    </lineage>
</organism>
<comment type="caution">
    <text evidence="1">The sequence shown here is derived from an EMBL/GenBank/DDBJ whole genome shotgun (WGS) entry which is preliminary data.</text>
</comment>
<reference evidence="2" key="1">
    <citation type="journal article" date="2017" name="Nat. Microbiol.">
        <title>Global analysis of biosynthetic gene clusters reveals vast potential of secondary metabolite production in Penicillium species.</title>
        <authorList>
            <person name="Nielsen J.C."/>
            <person name="Grijseels S."/>
            <person name="Prigent S."/>
            <person name="Ji B."/>
            <person name="Dainat J."/>
            <person name="Nielsen K.F."/>
            <person name="Frisvad J.C."/>
            <person name="Workman M."/>
            <person name="Nielsen J."/>
        </authorList>
    </citation>
    <scope>NUCLEOTIDE SEQUENCE [LARGE SCALE GENOMIC DNA]</scope>
    <source>
        <strain evidence="2">IBT 29486</strain>
    </source>
</reference>
<evidence type="ECO:0000313" key="1">
    <source>
        <dbReference type="EMBL" id="OQE05599.1"/>
    </source>
</evidence>
<name>A0A1V6RVS0_9EURO</name>
<keyword evidence="2" id="KW-1185">Reference proteome</keyword>
<sequence length="91" mass="9966">MSEDWWMGVPVKGTMSAICRLSMQTSLENAISGRPQNMNLTVTMCPRGLSRKLSPTKGQKTKMSVPGEPSVSKLASYVQKECTIDILDACK</sequence>
<dbReference type="Proteomes" id="UP000191518">
    <property type="component" value="Unassembled WGS sequence"/>
</dbReference>
<protein>
    <submittedName>
        <fullName evidence="1">Uncharacterized protein</fullName>
    </submittedName>
</protein>
<gene>
    <name evidence="1" type="ORF">PENVUL_c023G07247</name>
</gene>
<accession>A0A1V6RVS0</accession>
<evidence type="ECO:0000313" key="2">
    <source>
        <dbReference type="Proteomes" id="UP000191518"/>
    </source>
</evidence>
<proteinExistence type="predicted"/>
<dbReference type="EMBL" id="MDYP01000023">
    <property type="protein sequence ID" value="OQE05599.1"/>
    <property type="molecule type" value="Genomic_DNA"/>
</dbReference>